<dbReference type="GO" id="GO:0007234">
    <property type="term" value="P:osmosensory signaling via phosphorelay pathway"/>
    <property type="evidence" value="ECO:0007669"/>
    <property type="project" value="TreeGrafter"/>
</dbReference>
<dbReference type="SUPFAM" id="SSF47384">
    <property type="entry name" value="Homodimeric domain of signal transducing histidine kinase"/>
    <property type="match status" value="1"/>
</dbReference>
<keyword evidence="11" id="KW-0472">Membrane</keyword>
<keyword evidence="8" id="KW-0067">ATP-binding</keyword>
<sequence>MSTEGLIVRRARWRMGLFVGLAVGALLTLVGAISYATLVASQERQIQRELSWGARYGSISGPVGCNWIIKLQDGVVRSGPVPPPPGFPDRPALDRVAAGGPTEITTVDAPGTVLHVRTQATPTGAVQVVFDARYQIADRRHLLWAFTLAAGFGLLAASVTGWIVGHRSVAPLAEALARQRRFVADASHELRTPIAQVHTRAQMLARRSDSGPAERRDLERLVGTTRRLGEIVDELLLSARLAAAPDDGPVREPVDLTLLATDVVAGETARATERRVTVKLATPGGPLPVAGIRSALHRVLAELLSNALTHTPAGGEITVTVRAVRDTAELVVADTGAGFDPADSARLFDRFHRGAAAGDRRFGLGLALLKEVVTGHGGTITAEGRPGRGATFTVRLPRIPTPVRQPVRRRMWPAGEKVSSP</sequence>
<keyword evidence="14" id="KW-1185">Reference proteome</keyword>
<evidence type="ECO:0000313" key="14">
    <source>
        <dbReference type="Proteomes" id="UP000598174"/>
    </source>
</evidence>
<dbReference type="CDD" id="cd00075">
    <property type="entry name" value="HATPase"/>
    <property type="match status" value="1"/>
</dbReference>
<keyword evidence="7 13" id="KW-0418">Kinase</keyword>
<evidence type="ECO:0000313" key="13">
    <source>
        <dbReference type="EMBL" id="GIE12547.1"/>
    </source>
</evidence>
<evidence type="ECO:0000256" key="1">
    <source>
        <dbReference type="ARBA" id="ARBA00000085"/>
    </source>
</evidence>
<evidence type="ECO:0000256" key="11">
    <source>
        <dbReference type="SAM" id="Phobius"/>
    </source>
</evidence>
<keyword evidence="11" id="KW-1133">Transmembrane helix</keyword>
<dbReference type="InterPro" id="IPR050351">
    <property type="entry name" value="BphY/WalK/GraS-like"/>
</dbReference>
<evidence type="ECO:0000256" key="3">
    <source>
        <dbReference type="ARBA" id="ARBA00012438"/>
    </source>
</evidence>
<evidence type="ECO:0000256" key="8">
    <source>
        <dbReference type="ARBA" id="ARBA00022840"/>
    </source>
</evidence>
<keyword evidence="11" id="KW-0812">Transmembrane</keyword>
<dbReference type="Gene3D" id="1.10.287.130">
    <property type="match status" value="1"/>
</dbReference>
<dbReference type="PANTHER" id="PTHR42878:SF7">
    <property type="entry name" value="SENSOR HISTIDINE KINASE GLRK"/>
    <property type="match status" value="1"/>
</dbReference>
<evidence type="ECO:0000256" key="6">
    <source>
        <dbReference type="ARBA" id="ARBA00022741"/>
    </source>
</evidence>
<dbReference type="InterPro" id="IPR003594">
    <property type="entry name" value="HATPase_dom"/>
</dbReference>
<dbReference type="InterPro" id="IPR003661">
    <property type="entry name" value="HisK_dim/P_dom"/>
</dbReference>
<evidence type="ECO:0000256" key="7">
    <source>
        <dbReference type="ARBA" id="ARBA00022777"/>
    </source>
</evidence>
<comment type="subcellular location">
    <subcellularLocation>
        <location evidence="2">Cell membrane</location>
    </subcellularLocation>
</comment>
<comment type="catalytic activity">
    <reaction evidence="1">
        <text>ATP + protein L-histidine = ADP + protein N-phospho-L-histidine.</text>
        <dbReference type="EC" id="2.7.13.3"/>
    </reaction>
</comment>
<evidence type="ECO:0000256" key="9">
    <source>
        <dbReference type="ARBA" id="ARBA00023012"/>
    </source>
</evidence>
<feature type="domain" description="Histidine kinase" evidence="12">
    <location>
        <begin position="185"/>
        <end position="400"/>
    </location>
</feature>
<keyword evidence="9" id="KW-0902">Two-component regulatory system</keyword>
<dbReference type="InterPro" id="IPR005467">
    <property type="entry name" value="His_kinase_dom"/>
</dbReference>
<proteinExistence type="predicted"/>
<dbReference type="SMART" id="SM00387">
    <property type="entry name" value="HATPase_c"/>
    <property type="match status" value="1"/>
</dbReference>
<keyword evidence="4" id="KW-0597">Phosphoprotein</keyword>
<evidence type="ECO:0000259" key="12">
    <source>
        <dbReference type="PROSITE" id="PS50109"/>
    </source>
</evidence>
<dbReference type="GO" id="GO:0000156">
    <property type="term" value="F:phosphorelay response regulator activity"/>
    <property type="evidence" value="ECO:0007669"/>
    <property type="project" value="TreeGrafter"/>
</dbReference>
<feature type="transmembrane region" description="Helical" evidence="11">
    <location>
        <begin position="15"/>
        <end position="38"/>
    </location>
</feature>
<dbReference type="Gene3D" id="3.30.565.10">
    <property type="entry name" value="Histidine kinase-like ATPase, C-terminal domain"/>
    <property type="match status" value="1"/>
</dbReference>
<evidence type="ECO:0000256" key="5">
    <source>
        <dbReference type="ARBA" id="ARBA00022679"/>
    </source>
</evidence>
<dbReference type="SUPFAM" id="SSF55874">
    <property type="entry name" value="ATPase domain of HSP90 chaperone/DNA topoisomerase II/histidine kinase"/>
    <property type="match status" value="1"/>
</dbReference>
<name>A0A919J383_9ACTN</name>
<dbReference type="AlphaFoldDB" id="A0A919J383"/>
<dbReference type="GO" id="GO:0030295">
    <property type="term" value="F:protein kinase activator activity"/>
    <property type="evidence" value="ECO:0007669"/>
    <property type="project" value="TreeGrafter"/>
</dbReference>
<dbReference type="SMART" id="SM00388">
    <property type="entry name" value="HisKA"/>
    <property type="match status" value="1"/>
</dbReference>
<protein>
    <recommendedName>
        <fullName evidence="10">Sensor-like histidine kinase SenX3</fullName>
        <ecNumber evidence="3">2.7.13.3</ecNumber>
    </recommendedName>
</protein>
<keyword evidence="6" id="KW-0547">Nucleotide-binding</keyword>
<dbReference type="InterPro" id="IPR004358">
    <property type="entry name" value="Sig_transdc_His_kin-like_C"/>
</dbReference>
<dbReference type="InterPro" id="IPR036890">
    <property type="entry name" value="HATPase_C_sf"/>
</dbReference>
<feature type="transmembrane region" description="Helical" evidence="11">
    <location>
        <begin position="142"/>
        <end position="164"/>
    </location>
</feature>
<dbReference type="PRINTS" id="PR00344">
    <property type="entry name" value="BCTRLSENSOR"/>
</dbReference>
<dbReference type="PANTHER" id="PTHR42878">
    <property type="entry name" value="TWO-COMPONENT HISTIDINE KINASE"/>
    <property type="match status" value="1"/>
</dbReference>
<evidence type="ECO:0000256" key="4">
    <source>
        <dbReference type="ARBA" id="ARBA00022553"/>
    </source>
</evidence>
<dbReference type="Pfam" id="PF00512">
    <property type="entry name" value="HisKA"/>
    <property type="match status" value="1"/>
</dbReference>
<dbReference type="EMBL" id="BOMM01000039">
    <property type="protein sequence ID" value="GIE12547.1"/>
    <property type="molecule type" value="Genomic_DNA"/>
</dbReference>
<dbReference type="GO" id="GO:0005524">
    <property type="term" value="F:ATP binding"/>
    <property type="evidence" value="ECO:0007669"/>
    <property type="project" value="UniProtKB-KW"/>
</dbReference>
<dbReference type="RefSeq" id="WP_239118063.1">
    <property type="nucleotide sequence ID" value="NZ_BAAABP010000004.1"/>
</dbReference>
<evidence type="ECO:0000256" key="2">
    <source>
        <dbReference type="ARBA" id="ARBA00004236"/>
    </source>
</evidence>
<dbReference type="PROSITE" id="PS50109">
    <property type="entry name" value="HIS_KIN"/>
    <property type="match status" value="1"/>
</dbReference>
<comment type="caution">
    <text evidence="13">The sequence shown here is derived from an EMBL/GenBank/DDBJ whole genome shotgun (WGS) entry which is preliminary data.</text>
</comment>
<dbReference type="CDD" id="cd00082">
    <property type="entry name" value="HisKA"/>
    <property type="match status" value="1"/>
</dbReference>
<dbReference type="Pfam" id="PF02518">
    <property type="entry name" value="HATPase_c"/>
    <property type="match status" value="1"/>
</dbReference>
<organism evidence="13 14">
    <name type="scientific">Paractinoplanes ferrugineus</name>
    <dbReference type="NCBI Taxonomy" id="113564"/>
    <lineage>
        <taxon>Bacteria</taxon>
        <taxon>Bacillati</taxon>
        <taxon>Actinomycetota</taxon>
        <taxon>Actinomycetes</taxon>
        <taxon>Micromonosporales</taxon>
        <taxon>Micromonosporaceae</taxon>
        <taxon>Paractinoplanes</taxon>
    </lineage>
</organism>
<reference evidence="13" key="1">
    <citation type="submission" date="2021-01" db="EMBL/GenBank/DDBJ databases">
        <title>Whole genome shotgun sequence of Actinoplanes ferrugineus NBRC 15555.</title>
        <authorList>
            <person name="Komaki H."/>
            <person name="Tamura T."/>
        </authorList>
    </citation>
    <scope>NUCLEOTIDE SEQUENCE</scope>
    <source>
        <strain evidence="13">NBRC 15555</strain>
    </source>
</reference>
<accession>A0A919J383</accession>
<dbReference type="InterPro" id="IPR036097">
    <property type="entry name" value="HisK_dim/P_sf"/>
</dbReference>
<dbReference type="Proteomes" id="UP000598174">
    <property type="component" value="Unassembled WGS sequence"/>
</dbReference>
<dbReference type="GO" id="GO:0000155">
    <property type="term" value="F:phosphorelay sensor kinase activity"/>
    <property type="evidence" value="ECO:0007669"/>
    <property type="project" value="InterPro"/>
</dbReference>
<evidence type="ECO:0000256" key="10">
    <source>
        <dbReference type="ARBA" id="ARBA00039401"/>
    </source>
</evidence>
<gene>
    <name evidence="13" type="ORF">Afe05nite_43870</name>
</gene>
<dbReference type="EC" id="2.7.13.3" evidence="3"/>
<keyword evidence="5" id="KW-0808">Transferase</keyword>
<dbReference type="GO" id="GO:0005886">
    <property type="term" value="C:plasma membrane"/>
    <property type="evidence" value="ECO:0007669"/>
    <property type="project" value="UniProtKB-SubCell"/>
</dbReference>